<dbReference type="Pfam" id="PF05686">
    <property type="entry name" value="Glyco_transf_90"/>
    <property type="match status" value="1"/>
</dbReference>
<evidence type="ECO:0000256" key="1">
    <source>
        <dbReference type="ARBA" id="ARBA00010118"/>
    </source>
</evidence>
<name>A0AAD6YEL6_9AGAR</name>
<feature type="compositionally biased region" description="Basic and acidic residues" evidence="3">
    <location>
        <begin position="37"/>
        <end position="56"/>
    </location>
</feature>
<gene>
    <name evidence="6" type="ORF">GGX14DRAFT_519444</name>
</gene>
<dbReference type="EMBL" id="JARJCW010000023">
    <property type="protein sequence ID" value="KAJ7212596.1"/>
    <property type="molecule type" value="Genomic_DNA"/>
</dbReference>
<sequence>MSVSPDVEKGFDVVGSKTSSTWRRSSPPVSNSGKQPTRTDHQPAPDEGRDDSRGMHSDLRRRWTPLAVYGWLHQYSSYLFLLTVFLVFLRAGLHAANPPTSSPAVPPSSIAARAKSYIFSSEPMQHPIPGLMDAAETRYRAKLARQSTTLAGAVAEYKRRYRRLPPAGFDKWYAFARKHDFVLIDEFDAVVEDLAPFWEISGAELRRRAELVGDLPSVDVVRIKAGRATAMSGGRFFDDSEAGARAKGFKAMLTRFARDLPDMDFTVNAKAEGRVVVPWEHVVHPNLTDLDPPFLSPDWAGQGSVWDSWRRTCPPSSPARRLYSSIGAGWAGTAGARDRLAEGYYSAQALLSGSAPATDGPGAGGGSKLAFVQATGMDSIDFCDKPAAHYEHGHFFSDWRTLPLLVPVFSPARARGFADIRIPSHYYYGGTKRYTYAWDPVNLEQRKTDPMEVPWKKKRDVVWWRGASTGGGSSPPGFGGSYHRHRFLRMSSVGHVPGTRTDAARTTALTFAVPRQPAALYPGSSSGAQLTTAGADGSVGPGAAREYATARVSLAALNRDVMDVAFVKEVVPVGKEHRVGNSVELGVSWGFKYLLDLDGMGYSGRFMAFLASDSVPVKSTVYDEFFSAWIEPWVHYIPLSSSYAEIYNIVAYFSGTPPAAARAAGLAPTPYFGARAGPRDAARGEGDQRLRRIARAGKQWKGTIGRTVDMEVYVYRLAIEYARLWADDRAKMSYRG</sequence>
<accession>A0AAD6YEL6</accession>
<evidence type="ECO:0000259" key="5">
    <source>
        <dbReference type="SMART" id="SM00672"/>
    </source>
</evidence>
<feature type="compositionally biased region" description="Polar residues" evidence="3">
    <location>
        <begin position="16"/>
        <end position="36"/>
    </location>
</feature>
<dbReference type="GO" id="GO:0016740">
    <property type="term" value="F:transferase activity"/>
    <property type="evidence" value="ECO:0007669"/>
    <property type="project" value="UniProtKB-KW"/>
</dbReference>
<dbReference type="PANTHER" id="PTHR12203">
    <property type="entry name" value="KDEL LYS-ASP-GLU-LEU CONTAINING - RELATED"/>
    <property type="match status" value="1"/>
</dbReference>
<keyword evidence="2" id="KW-0808">Transferase</keyword>
<evidence type="ECO:0000313" key="6">
    <source>
        <dbReference type="EMBL" id="KAJ7212596.1"/>
    </source>
</evidence>
<feature type="compositionally biased region" description="Basic and acidic residues" evidence="3">
    <location>
        <begin position="1"/>
        <end position="11"/>
    </location>
</feature>
<evidence type="ECO:0000313" key="7">
    <source>
        <dbReference type="Proteomes" id="UP001219525"/>
    </source>
</evidence>
<keyword evidence="4" id="KW-0472">Membrane</keyword>
<proteinExistence type="inferred from homology"/>
<keyword evidence="4" id="KW-1133">Transmembrane helix</keyword>
<protein>
    <recommendedName>
        <fullName evidence="5">Glycosyl transferase CAP10 domain-containing protein</fullName>
    </recommendedName>
</protein>
<reference evidence="6" key="1">
    <citation type="submission" date="2023-03" db="EMBL/GenBank/DDBJ databases">
        <title>Massive genome expansion in bonnet fungi (Mycena s.s.) driven by repeated elements and novel gene families across ecological guilds.</title>
        <authorList>
            <consortium name="Lawrence Berkeley National Laboratory"/>
            <person name="Harder C.B."/>
            <person name="Miyauchi S."/>
            <person name="Viragh M."/>
            <person name="Kuo A."/>
            <person name="Thoen E."/>
            <person name="Andreopoulos B."/>
            <person name="Lu D."/>
            <person name="Skrede I."/>
            <person name="Drula E."/>
            <person name="Henrissat B."/>
            <person name="Morin E."/>
            <person name="Kohler A."/>
            <person name="Barry K."/>
            <person name="LaButti K."/>
            <person name="Morin E."/>
            <person name="Salamov A."/>
            <person name="Lipzen A."/>
            <person name="Mereny Z."/>
            <person name="Hegedus B."/>
            <person name="Baldrian P."/>
            <person name="Stursova M."/>
            <person name="Weitz H."/>
            <person name="Taylor A."/>
            <person name="Grigoriev I.V."/>
            <person name="Nagy L.G."/>
            <person name="Martin F."/>
            <person name="Kauserud H."/>
        </authorList>
    </citation>
    <scope>NUCLEOTIDE SEQUENCE</scope>
    <source>
        <strain evidence="6">9144</strain>
    </source>
</reference>
<evidence type="ECO:0000256" key="2">
    <source>
        <dbReference type="ARBA" id="ARBA00022679"/>
    </source>
</evidence>
<evidence type="ECO:0000256" key="3">
    <source>
        <dbReference type="SAM" id="MobiDB-lite"/>
    </source>
</evidence>
<feature type="domain" description="Glycosyl transferase CAP10" evidence="5">
    <location>
        <begin position="369"/>
        <end position="700"/>
    </location>
</feature>
<dbReference type="SMART" id="SM00672">
    <property type="entry name" value="CAP10"/>
    <property type="match status" value="1"/>
</dbReference>
<organism evidence="6 7">
    <name type="scientific">Mycena pura</name>
    <dbReference type="NCBI Taxonomy" id="153505"/>
    <lineage>
        <taxon>Eukaryota</taxon>
        <taxon>Fungi</taxon>
        <taxon>Dikarya</taxon>
        <taxon>Basidiomycota</taxon>
        <taxon>Agaricomycotina</taxon>
        <taxon>Agaricomycetes</taxon>
        <taxon>Agaricomycetidae</taxon>
        <taxon>Agaricales</taxon>
        <taxon>Marasmiineae</taxon>
        <taxon>Mycenaceae</taxon>
        <taxon>Mycena</taxon>
    </lineage>
</organism>
<dbReference type="AlphaFoldDB" id="A0AAD6YEL6"/>
<keyword evidence="7" id="KW-1185">Reference proteome</keyword>
<comment type="similarity">
    <text evidence="1">Belongs to the glycosyltransferase 90 family.</text>
</comment>
<dbReference type="InterPro" id="IPR006598">
    <property type="entry name" value="CAP10"/>
</dbReference>
<feature type="region of interest" description="Disordered" evidence="3">
    <location>
        <begin position="1"/>
        <end position="56"/>
    </location>
</feature>
<dbReference type="Proteomes" id="UP001219525">
    <property type="component" value="Unassembled WGS sequence"/>
</dbReference>
<comment type="caution">
    <text evidence="6">The sequence shown here is derived from an EMBL/GenBank/DDBJ whole genome shotgun (WGS) entry which is preliminary data.</text>
</comment>
<dbReference type="InterPro" id="IPR051091">
    <property type="entry name" value="O-Glucosyltr/Glycosyltrsf_90"/>
</dbReference>
<feature type="transmembrane region" description="Helical" evidence="4">
    <location>
        <begin position="66"/>
        <end position="89"/>
    </location>
</feature>
<keyword evidence="4" id="KW-0812">Transmembrane</keyword>
<evidence type="ECO:0000256" key="4">
    <source>
        <dbReference type="SAM" id="Phobius"/>
    </source>
</evidence>
<dbReference type="PANTHER" id="PTHR12203:SF35">
    <property type="entry name" value="PROTEIN O-GLUCOSYLTRANSFERASE 1"/>
    <property type="match status" value="1"/>
</dbReference>